<feature type="domain" description="RNA polymerase sigma factor 70 region 4 type 2" evidence="7">
    <location>
        <begin position="110"/>
        <end position="161"/>
    </location>
</feature>
<evidence type="ECO:0000259" key="7">
    <source>
        <dbReference type="Pfam" id="PF08281"/>
    </source>
</evidence>
<dbReference type="Pfam" id="PF04542">
    <property type="entry name" value="Sigma70_r2"/>
    <property type="match status" value="1"/>
</dbReference>
<evidence type="ECO:0000313" key="8">
    <source>
        <dbReference type="EMBL" id="MCA9379681.1"/>
    </source>
</evidence>
<name>A0A955L0Q8_9BACT</name>
<dbReference type="SUPFAM" id="SSF88946">
    <property type="entry name" value="Sigma2 domain of RNA polymerase sigma factors"/>
    <property type="match status" value="1"/>
</dbReference>
<feature type="domain" description="RNA polymerase sigma-70 region 2" evidence="6">
    <location>
        <begin position="9"/>
        <end position="77"/>
    </location>
</feature>
<evidence type="ECO:0000256" key="3">
    <source>
        <dbReference type="ARBA" id="ARBA00023082"/>
    </source>
</evidence>
<gene>
    <name evidence="8" type="ORF">KC675_00725</name>
</gene>
<dbReference type="Gene3D" id="1.10.10.10">
    <property type="entry name" value="Winged helix-like DNA-binding domain superfamily/Winged helix DNA-binding domain"/>
    <property type="match status" value="1"/>
</dbReference>
<keyword evidence="5" id="KW-0804">Transcription</keyword>
<comment type="similarity">
    <text evidence="1">Belongs to the sigma-70 factor family. ECF subfamily.</text>
</comment>
<dbReference type="InterPro" id="IPR013249">
    <property type="entry name" value="RNA_pol_sigma70_r4_t2"/>
</dbReference>
<dbReference type="CDD" id="cd06171">
    <property type="entry name" value="Sigma70_r4"/>
    <property type="match status" value="1"/>
</dbReference>
<evidence type="ECO:0000256" key="5">
    <source>
        <dbReference type="ARBA" id="ARBA00023163"/>
    </source>
</evidence>
<dbReference type="PANTHER" id="PTHR43133">
    <property type="entry name" value="RNA POLYMERASE ECF-TYPE SIGMA FACTO"/>
    <property type="match status" value="1"/>
</dbReference>
<dbReference type="Pfam" id="PF08281">
    <property type="entry name" value="Sigma70_r4_2"/>
    <property type="match status" value="1"/>
</dbReference>
<dbReference type="NCBIfam" id="TIGR02937">
    <property type="entry name" value="sigma70-ECF"/>
    <property type="match status" value="1"/>
</dbReference>
<dbReference type="InterPro" id="IPR036388">
    <property type="entry name" value="WH-like_DNA-bd_sf"/>
</dbReference>
<evidence type="ECO:0000259" key="6">
    <source>
        <dbReference type="Pfam" id="PF04542"/>
    </source>
</evidence>
<evidence type="ECO:0000256" key="1">
    <source>
        <dbReference type="ARBA" id="ARBA00010641"/>
    </source>
</evidence>
<keyword evidence="4" id="KW-0238">DNA-binding</keyword>
<evidence type="ECO:0000256" key="4">
    <source>
        <dbReference type="ARBA" id="ARBA00023125"/>
    </source>
</evidence>
<dbReference type="PANTHER" id="PTHR43133:SF8">
    <property type="entry name" value="RNA POLYMERASE SIGMA FACTOR HI_1459-RELATED"/>
    <property type="match status" value="1"/>
</dbReference>
<dbReference type="EMBL" id="JAGQLL010000006">
    <property type="protein sequence ID" value="MCA9379681.1"/>
    <property type="molecule type" value="Genomic_DNA"/>
</dbReference>
<dbReference type="Gene3D" id="1.10.1740.10">
    <property type="match status" value="1"/>
</dbReference>
<evidence type="ECO:0000256" key="2">
    <source>
        <dbReference type="ARBA" id="ARBA00023015"/>
    </source>
</evidence>
<accession>A0A955L0Q8</accession>
<keyword evidence="2" id="KW-0805">Transcription regulation</keyword>
<dbReference type="InterPro" id="IPR007627">
    <property type="entry name" value="RNA_pol_sigma70_r2"/>
</dbReference>
<reference evidence="8" key="1">
    <citation type="submission" date="2020-04" db="EMBL/GenBank/DDBJ databases">
        <authorList>
            <person name="Zhang T."/>
        </authorList>
    </citation>
    <scope>NUCLEOTIDE SEQUENCE</scope>
    <source>
        <strain evidence="8">HKST-UBA15</strain>
    </source>
</reference>
<dbReference type="SUPFAM" id="SSF88659">
    <property type="entry name" value="Sigma3 and sigma4 domains of RNA polymerase sigma factors"/>
    <property type="match status" value="1"/>
</dbReference>
<protein>
    <submittedName>
        <fullName evidence="8">RNA polymerase sigma factor</fullName>
    </submittedName>
</protein>
<dbReference type="GO" id="GO:0016987">
    <property type="term" value="F:sigma factor activity"/>
    <property type="evidence" value="ECO:0007669"/>
    <property type="project" value="UniProtKB-KW"/>
</dbReference>
<comment type="caution">
    <text evidence="8">The sequence shown here is derived from an EMBL/GenBank/DDBJ whole genome shotgun (WGS) entry which is preliminary data.</text>
</comment>
<evidence type="ECO:0000313" key="9">
    <source>
        <dbReference type="Proteomes" id="UP000745577"/>
    </source>
</evidence>
<dbReference type="InterPro" id="IPR013324">
    <property type="entry name" value="RNA_pol_sigma_r3/r4-like"/>
</dbReference>
<dbReference type="InterPro" id="IPR014284">
    <property type="entry name" value="RNA_pol_sigma-70_dom"/>
</dbReference>
<keyword evidence="3" id="KW-0731">Sigma factor</keyword>
<proteinExistence type="inferred from homology"/>
<dbReference type="Proteomes" id="UP000745577">
    <property type="component" value="Unassembled WGS sequence"/>
</dbReference>
<dbReference type="GO" id="GO:0006352">
    <property type="term" value="P:DNA-templated transcription initiation"/>
    <property type="evidence" value="ECO:0007669"/>
    <property type="project" value="InterPro"/>
</dbReference>
<reference evidence="8" key="2">
    <citation type="journal article" date="2021" name="Microbiome">
        <title>Successional dynamics and alternative stable states in a saline activated sludge microbial community over 9 years.</title>
        <authorList>
            <person name="Wang Y."/>
            <person name="Ye J."/>
            <person name="Ju F."/>
            <person name="Liu L."/>
            <person name="Boyd J.A."/>
            <person name="Deng Y."/>
            <person name="Parks D.H."/>
            <person name="Jiang X."/>
            <person name="Yin X."/>
            <person name="Woodcroft B.J."/>
            <person name="Tyson G.W."/>
            <person name="Hugenholtz P."/>
            <person name="Polz M.F."/>
            <person name="Zhang T."/>
        </authorList>
    </citation>
    <scope>NUCLEOTIDE SEQUENCE</scope>
    <source>
        <strain evidence="8">HKST-UBA15</strain>
    </source>
</reference>
<dbReference type="AlphaFoldDB" id="A0A955L0Q8"/>
<dbReference type="InterPro" id="IPR013325">
    <property type="entry name" value="RNA_pol_sigma_r2"/>
</dbReference>
<dbReference type="GO" id="GO:0003677">
    <property type="term" value="F:DNA binding"/>
    <property type="evidence" value="ECO:0007669"/>
    <property type="project" value="UniProtKB-KW"/>
</dbReference>
<organism evidence="8 9">
    <name type="scientific">Candidatus Dojkabacteria bacterium</name>
    <dbReference type="NCBI Taxonomy" id="2099670"/>
    <lineage>
        <taxon>Bacteria</taxon>
        <taxon>Candidatus Dojkabacteria</taxon>
    </lineage>
</organism>
<sequence length="184" mass="21534">MSKKDFEKIYETHYAKVLAFVTKRVTNVTTAEDLTSEIFEKVLISISDFQWQGITVSAWIFKIARNHIIDFYRKNDKHKGEKSLEDIVNFVESNVPGVDVEAEADEEEIELYNAMRDLDEDEQYLVYYKFFEELSNKEIADLLNMSETNVGTKLHRARKKLENIIQKNQKKRIRNAAITSNTKS</sequence>
<dbReference type="InterPro" id="IPR039425">
    <property type="entry name" value="RNA_pol_sigma-70-like"/>
</dbReference>